<dbReference type="AlphaFoldDB" id="A0A926RUJ6"/>
<organism evidence="1 2">
    <name type="scientific">Polycladospora coralii</name>
    <dbReference type="NCBI Taxonomy" id="2771432"/>
    <lineage>
        <taxon>Bacteria</taxon>
        <taxon>Bacillati</taxon>
        <taxon>Bacillota</taxon>
        <taxon>Bacilli</taxon>
        <taxon>Bacillales</taxon>
        <taxon>Thermoactinomycetaceae</taxon>
        <taxon>Polycladospora</taxon>
    </lineage>
</organism>
<evidence type="ECO:0000313" key="2">
    <source>
        <dbReference type="Proteomes" id="UP000661691"/>
    </source>
</evidence>
<dbReference type="Proteomes" id="UP000661691">
    <property type="component" value="Unassembled WGS sequence"/>
</dbReference>
<accession>A0A926RUJ6</accession>
<evidence type="ECO:0000313" key="1">
    <source>
        <dbReference type="EMBL" id="MBD1372647.1"/>
    </source>
</evidence>
<dbReference type="EMBL" id="JACXAH010000012">
    <property type="protein sequence ID" value="MBD1372647.1"/>
    <property type="molecule type" value="Genomic_DNA"/>
</dbReference>
<proteinExistence type="predicted"/>
<protein>
    <submittedName>
        <fullName evidence="1">Uncharacterized protein</fullName>
    </submittedName>
</protein>
<dbReference type="RefSeq" id="WP_191140550.1">
    <property type="nucleotide sequence ID" value="NZ_JACXAG020000006.1"/>
</dbReference>
<name>A0A926RUJ6_9BACL</name>
<keyword evidence="2" id="KW-1185">Reference proteome</keyword>
<gene>
    <name evidence="1" type="ORF">IC620_09800</name>
</gene>
<reference evidence="1" key="1">
    <citation type="submission" date="2020-09" db="EMBL/GenBank/DDBJ databases">
        <title>A novel bacterium of genus Hazenella, isolated from South China Sea.</title>
        <authorList>
            <person name="Huang H."/>
            <person name="Mo K."/>
            <person name="Hu Y."/>
        </authorList>
    </citation>
    <scope>NUCLEOTIDE SEQUENCE</scope>
    <source>
        <strain evidence="1">IB182357</strain>
    </source>
</reference>
<sequence length="50" mass="5911">MITNKNKRDAYLNSMGWLDVPIKNKGKKVWVHIPFHLNELDVVLKYLRSS</sequence>
<comment type="caution">
    <text evidence="1">The sequence shown here is derived from an EMBL/GenBank/DDBJ whole genome shotgun (WGS) entry which is preliminary data.</text>
</comment>